<dbReference type="EMBL" id="CAEZVI010000006">
    <property type="protein sequence ID" value="CAB4622062.1"/>
    <property type="molecule type" value="Genomic_DNA"/>
</dbReference>
<reference evidence="7" key="1">
    <citation type="submission" date="2014-05" db="EMBL/GenBank/DDBJ databases">
        <title>Key roles for freshwater Actinobacteria revealed by deep metagenomic sequencing.</title>
        <authorList>
            <person name="Ghai R."/>
            <person name="Mizuno C.M."/>
            <person name="Picazo A."/>
            <person name="Camacho A."/>
            <person name="Rodriguez-Valera F."/>
        </authorList>
    </citation>
    <scope>NUCLEOTIDE SEQUENCE</scope>
</reference>
<dbReference type="InterPro" id="IPR002994">
    <property type="entry name" value="Surf1/Shy1"/>
</dbReference>
<organism evidence="7">
    <name type="scientific">freshwater metagenome</name>
    <dbReference type="NCBI Taxonomy" id="449393"/>
    <lineage>
        <taxon>unclassified sequences</taxon>
        <taxon>metagenomes</taxon>
        <taxon>ecological metagenomes</taxon>
    </lineage>
</organism>
<sequence length="229" mass="26172">MVKERYSILKSLIAIVLVILFLWAGQWQYQRGIDRHAKNTLIKEQSLLPPIQLNQLDDDILAFEWRKVTLSGSFDSNNEILLRNRYHEGFYGFEQLTLFTIGDKKIWVDRGWIKAGASATISPKLQETYEGNVTITGRIRMDSSLPRGKFFAISQDSSKNLVSQLDARKGVQTEKFYVDLISASDARMNPDVPVELPELSDGPHMAYALQWVFFAGLVIYGRRLIRKSA</sequence>
<dbReference type="CDD" id="cd06662">
    <property type="entry name" value="SURF1"/>
    <property type="match status" value="1"/>
</dbReference>
<reference evidence="6" key="2">
    <citation type="submission" date="2020-05" db="EMBL/GenBank/DDBJ databases">
        <authorList>
            <person name="Chiriac C."/>
            <person name="Salcher M."/>
            <person name="Ghai R."/>
            <person name="Kavagutti S V."/>
        </authorList>
    </citation>
    <scope>NUCLEOTIDE SEQUENCE</scope>
</reference>
<evidence type="ECO:0000313" key="6">
    <source>
        <dbReference type="EMBL" id="CAB4622062.1"/>
    </source>
</evidence>
<evidence type="ECO:0000256" key="2">
    <source>
        <dbReference type="ARBA" id="ARBA00022692"/>
    </source>
</evidence>
<accession>A0A094Q7A4</accession>
<keyword evidence="3 5" id="KW-1133">Transmembrane helix</keyword>
<dbReference type="AlphaFoldDB" id="A0A094Q7A4"/>
<proteinExistence type="predicted"/>
<dbReference type="PANTHER" id="PTHR23427:SF2">
    <property type="entry name" value="SURFEIT LOCUS PROTEIN 1"/>
    <property type="match status" value="1"/>
</dbReference>
<feature type="transmembrane region" description="Helical" evidence="5">
    <location>
        <begin position="12"/>
        <end position="29"/>
    </location>
</feature>
<dbReference type="GO" id="GO:0016020">
    <property type="term" value="C:membrane"/>
    <property type="evidence" value="ECO:0007669"/>
    <property type="project" value="UniProtKB-SubCell"/>
</dbReference>
<protein>
    <submittedName>
        <fullName evidence="6">Unannotated protein</fullName>
    </submittedName>
</protein>
<gene>
    <name evidence="7" type="ORF">GM50_10185</name>
    <name evidence="6" type="ORF">UFOPK1981_00136</name>
</gene>
<keyword evidence="2 5" id="KW-0812">Transmembrane</keyword>
<comment type="subcellular location">
    <subcellularLocation>
        <location evidence="1">Membrane</location>
    </subcellularLocation>
</comment>
<keyword evidence="4 5" id="KW-0472">Membrane</keyword>
<dbReference type="PROSITE" id="PS50895">
    <property type="entry name" value="SURF1"/>
    <property type="match status" value="1"/>
</dbReference>
<evidence type="ECO:0000313" key="7">
    <source>
        <dbReference type="EMBL" id="KGA17944.1"/>
    </source>
</evidence>
<evidence type="ECO:0000256" key="3">
    <source>
        <dbReference type="ARBA" id="ARBA00022989"/>
    </source>
</evidence>
<dbReference type="EMBL" id="JNSK01000033">
    <property type="protein sequence ID" value="KGA17944.1"/>
    <property type="molecule type" value="Genomic_DNA"/>
</dbReference>
<dbReference type="Pfam" id="PF02104">
    <property type="entry name" value="SURF1"/>
    <property type="match status" value="1"/>
</dbReference>
<evidence type="ECO:0000256" key="1">
    <source>
        <dbReference type="ARBA" id="ARBA00004370"/>
    </source>
</evidence>
<dbReference type="PANTHER" id="PTHR23427">
    <property type="entry name" value="SURFEIT LOCUS PROTEIN"/>
    <property type="match status" value="1"/>
</dbReference>
<evidence type="ECO:0000256" key="5">
    <source>
        <dbReference type="SAM" id="Phobius"/>
    </source>
</evidence>
<evidence type="ECO:0000256" key="4">
    <source>
        <dbReference type="ARBA" id="ARBA00023136"/>
    </source>
</evidence>
<dbReference type="InterPro" id="IPR045214">
    <property type="entry name" value="Surf1/Surf4"/>
</dbReference>
<name>A0A094Q7A4_9ZZZZ</name>